<proteinExistence type="predicted"/>
<sequence>MNDLEERLRAALDARAATYEASPTAWTKVQQRAGRRRWAWPVILAALPVALVAVLVPVLLNGGLDRQTVTASPPKPTPVGQALVIDNPAENRPMRLWYATDHKGLLVFCRAVQYAGDAPHTVCGGDVGAQAMKSVGWFEGTTQSVPPRESVLDYGGARLDVATVTAVTKKGTRVAGAVHRPSGAPFKIWTVVFPDTDQVTAYEFTATDGRLLSRVARPFAMPPEAEQGEPAGDATKVAGLSVRPYKTPDRTLIWSLDGRELGLNHSAKELLRNMGGKPMDVDLQVNGGRWFGIARPATAKVELVRKDGKVLRAAVKQDPWKFGVRLFAGEEAVSGDLYLEGFTLVGYDSGGKELWREDHPADKPAWDPHPPIGEVVTIGEAKVWFSQVTLADGRTWDGLCRSLPGKKTTCDAFRPVGAHYARRLPDLGKMAIGVAGTGITQVRAEKSGAKGTIHAPAGAPLKIWTVPYPGGTETFDLRDAEGELGMAIGGEPPSGCSVSPPVGPAATLAGGVTVTYQDDCLIMWQGEQQFTVEMRDFEDATYTYGHEVFAGIAIKGTARVEMVFDDGSRLSAAATTPDPWGLGLTLFSTPATKIEGGHLVIGYDAAGKELWRLD</sequence>
<dbReference type="EMBL" id="JADBEF010000001">
    <property type="protein sequence ID" value="MBE1558490.1"/>
    <property type="molecule type" value="Genomic_DNA"/>
</dbReference>
<keyword evidence="1" id="KW-0472">Membrane</keyword>
<comment type="caution">
    <text evidence="2">The sequence shown here is derived from an EMBL/GenBank/DDBJ whole genome shotgun (WGS) entry which is preliminary data.</text>
</comment>
<reference evidence="2 3" key="1">
    <citation type="submission" date="2020-10" db="EMBL/GenBank/DDBJ databases">
        <title>Sequencing the genomes of 1000 actinobacteria strains.</title>
        <authorList>
            <person name="Klenk H.-P."/>
        </authorList>
    </citation>
    <scope>NUCLEOTIDE SEQUENCE [LARGE SCALE GENOMIC DNA]</scope>
    <source>
        <strain evidence="2 3">DSM 43748</strain>
    </source>
</reference>
<keyword evidence="1" id="KW-1133">Transmembrane helix</keyword>
<protein>
    <submittedName>
        <fullName evidence="2">Uncharacterized protein</fullName>
    </submittedName>
</protein>
<keyword evidence="3" id="KW-1185">Reference proteome</keyword>
<gene>
    <name evidence="2" type="ORF">H4W81_001269</name>
</gene>
<dbReference type="RefSeq" id="WP_192773899.1">
    <property type="nucleotide sequence ID" value="NZ_BAAASY010000003.1"/>
</dbReference>
<evidence type="ECO:0000313" key="3">
    <source>
        <dbReference type="Proteomes" id="UP000661607"/>
    </source>
</evidence>
<keyword evidence="1" id="KW-0812">Transmembrane</keyword>
<evidence type="ECO:0000256" key="1">
    <source>
        <dbReference type="SAM" id="Phobius"/>
    </source>
</evidence>
<dbReference type="Proteomes" id="UP000661607">
    <property type="component" value="Unassembled WGS sequence"/>
</dbReference>
<organism evidence="2 3">
    <name type="scientific">Nonomuraea africana</name>
    <dbReference type="NCBI Taxonomy" id="46171"/>
    <lineage>
        <taxon>Bacteria</taxon>
        <taxon>Bacillati</taxon>
        <taxon>Actinomycetota</taxon>
        <taxon>Actinomycetes</taxon>
        <taxon>Streptosporangiales</taxon>
        <taxon>Streptosporangiaceae</taxon>
        <taxon>Nonomuraea</taxon>
    </lineage>
</organism>
<feature type="transmembrane region" description="Helical" evidence="1">
    <location>
        <begin position="38"/>
        <end position="60"/>
    </location>
</feature>
<name>A0ABR9K9B2_9ACTN</name>
<evidence type="ECO:0000313" key="2">
    <source>
        <dbReference type="EMBL" id="MBE1558490.1"/>
    </source>
</evidence>
<accession>A0ABR9K9B2</accession>